<dbReference type="Proteomes" id="UP000077202">
    <property type="component" value="Unassembled WGS sequence"/>
</dbReference>
<dbReference type="AlphaFoldDB" id="A0A176VGT2"/>
<reference evidence="3" key="1">
    <citation type="submission" date="2016-03" db="EMBL/GenBank/DDBJ databases">
        <title>Mechanisms controlling the formation of the plant cell surface in tip-growing cells are functionally conserved among land plants.</title>
        <authorList>
            <person name="Honkanen S."/>
            <person name="Jones V.A."/>
            <person name="Morieri G."/>
            <person name="Champion C."/>
            <person name="Hetherington A.J."/>
            <person name="Kelly S."/>
            <person name="Saint-Marcoux D."/>
            <person name="Proust H."/>
            <person name="Prescott H."/>
            <person name="Dolan L."/>
        </authorList>
    </citation>
    <scope>NUCLEOTIDE SEQUENCE [LARGE SCALE GENOMIC DNA]</scope>
    <source>
        <tissue evidence="3">Whole gametophyte</tissue>
    </source>
</reference>
<accession>A0A176VGT2</accession>
<evidence type="ECO:0000256" key="2">
    <source>
        <dbReference type="SAM" id="MobiDB-lite"/>
    </source>
</evidence>
<name>A0A176VGT2_MARPO</name>
<comment type="caution">
    <text evidence="3">The sequence shown here is derived from an EMBL/GenBank/DDBJ whole genome shotgun (WGS) entry which is preliminary data.</text>
</comment>
<proteinExistence type="predicted"/>
<evidence type="ECO:0000313" key="4">
    <source>
        <dbReference type="Proteomes" id="UP000077202"/>
    </source>
</evidence>
<feature type="coiled-coil region" evidence="1">
    <location>
        <begin position="340"/>
        <end position="407"/>
    </location>
</feature>
<feature type="region of interest" description="Disordered" evidence="2">
    <location>
        <begin position="138"/>
        <end position="158"/>
    </location>
</feature>
<organism evidence="3 4">
    <name type="scientific">Marchantia polymorpha subsp. ruderalis</name>
    <dbReference type="NCBI Taxonomy" id="1480154"/>
    <lineage>
        <taxon>Eukaryota</taxon>
        <taxon>Viridiplantae</taxon>
        <taxon>Streptophyta</taxon>
        <taxon>Embryophyta</taxon>
        <taxon>Marchantiophyta</taxon>
        <taxon>Marchantiopsida</taxon>
        <taxon>Marchantiidae</taxon>
        <taxon>Marchantiales</taxon>
        <taxon>Marchantiaceae</taxon>
        <taxon>Marchantia</taxon>
    </lineage>
</organism>
<keyword evidence="4" id="KW-1185">Reference proteome</keyword>
<dbReference type="EMBL" id="LVLJ01003777">
    <property type="protein sequence ID" value="OAE19797.1"/>
    <property type="molecule type" value="Genomic_DNA"/>
</dbReference>
<feature type="compositionally biased region" description="Basic and acidic residues" evidence="2">
    <location>
        <begin position="138"/>
        <end position="148"/>
    </location>
</feature>
<protein>
    <submittedName>
        <fullName evidence="3">Uncharacterized protein</fullName>
    </submittedName>
</protein>
<evidence type="ECO:0000313" key="3">
    <source>
        <dbReference type="EMBL" id="OAE19797.1"/>
    </source>
</evidence>
<gene>
    <name evidence="3" type="ORF">AXG93_1995s1020</name>
</gene>
<evidence type="ECO:0000256" key="1">
    <source>
        <dbReference type="SAM" id="Coils"/>
    </source>
</evidence>
<sequence length="425" mass="48486">MYVVKNMVQRRHNIAFGKGPSDFGDSSFGITTEAPLAKDLWRSERRRRTGCKFKHLYRQFAQIYDVVRNIDETFGESVNYLLPFFINFYRGMRLLTGAEQKKFLLEMEIADAKGAVGGNEVACEEDNVAPALPLAEADKSEDKIEERPKKRRKLQRVMTSEMVDQRAGLRVRRDGSGSSGNRRRMAFGEMPSEWRFLTVSMDGSLEEGKEQGELVEMAIEPNSLKKLMDRVVADVERTVAKQQAMPSDHVSSELVRSRTRAKVAAFVEIVERVASLTSKCATVKATLQEREKRLRPKELECAELWKSLAAEKYLHTKAKLEYVGLRVDISNAHKVTVELRNKVEVFRKKLERELKRAEELTTTLATRIQSHAPELALKETLAVEEQLIMAKAKLLETEATIQQLEQRTDVVLCAKVDQWLCGYVE</sequence>
<keyword evidence="1" id="KW-0175">Coiled coil</keyword>